<dbReference type="Gene3D" id="2.30.30.940">
    <property type="match status" value="1"/>
</dbReference>
<dbReference type="Proteomes" id="UP000182237">
    <property type="component" value="Chromosome I"/>
</dbReference>
<name>A0A1H1LFM1_9CORY</name>
<proteinExistence type="predicted"/>
<keyword evidence="3" id="KW-1185">Reference proteome</keyword>
<gene>
    <name evidence="2" type="ORF">SAMN04488539_0192</name>
</gene>
<dbReference type="CDD" id="cd18809">
    <property type="entry name" value="SF1_C_RecD"/>
    <property type="match status" value="1"/>
</dbReference>
<dbReference type="AlphaFoldDB" id="A0A1H1LFM1"/>
<dbReference type="InterPro" id="IPR027417">
    <property type="entry name" value="P-loop_NTPase"/>
</dbReference>
<evidence type="ECO:0000313" key="3">
    <source>
        <dbReference type="Proteomes" id="UP000182237"/>
    </source>
</evidence>
<sequence>MGVGDTIITCHNDRRLRNRHGWVRNGQTCTITAVRGDRSVTIRPPGARFGNSIVLPADYVAEYVGLGYAVTAHRAQGITTDTAHVLAEPTTTRENLYVAMTRGRESNRAYVILDRPDDHATAHPGDNPDATARTVLYGVLQHSGAELSAHETITAEQERWGSIAQLAAEYETIAAAAQHDRWAALIKSSGLTTDQAEAVIDSDAFGALTAELRRAEANHHNVGALLPRLIRARGFADADDIASVIHHRVVNATARPATSGRTRQRPRLIAGLIPEATGPMTPDMQRALTERRHLIETRAEAVLDTALHTHEPWVTALGPTPASGRERQQWRRRALVVAAYRDRYQITDSAPLGAQPEGTAQRIDRARAETALRTLTRPTFDDERRRPANQATQHLDL</sequence>
<evidence type="ECO:0000313" key="2">
    <source>
        <dbReference type="EMBL" id="SDR73217.1"/>
    </source>
</evidence>
<dbReference type="eggNOG" id="COG0507">
    <property type="taxonomic scope" value="Bacteria"/>
</dbReference>
<reference evidence="2 3" key="1">
    <citation type="submission" date="2016-10" db="EMBL/GenBank/DDBJ databases">
        <authorList>
            <person name="de Groot N.N."/>
        </authorList>
    </citation>
    <scope>NUCLEOTIDE SEQUENCE [LARGE SCALE GENOMIC DNA]</scope>
    <source>
        <strain evidence="2 3">DSM 45434</strain>
    </source>
</reference>
<accession>A0A1H1LFM1</accession>
<dbReference type="Gene3D" id="3.40.50.300">
    <property type="entry name" value="P-loop containing nucleotide triphosphate hydrolases"/>
    <property type="match status" value="1"/>
</dbReference>
<evidence type="ECO:0008006" key="4">
    <source>
        <dbReference type="Google" id="ProtNLM"/>
    </source>
</evidence>
<dbReference type="SUPFAM" id="SSF52540">
    <property type="entry name" value="P-loop containing nucleoside triphosphate hydrolases"/>
    <property type="match status" value="1"/>
</dbReference>
<feature type="region of interest" description="Disordered" evidence="1">
    <location>
        <begin position="377"/>
        <end position="397"/>
    </location>
</feature>
<protein>
    <recommendedName>
        <fullName evidence="4">UvrD-like helicase C-terminal domain-containing protein</fullName>
    </recommendedName>
</protein>
<dbReference type="STRING" id="1203190.GCA_000312345_00578"/>
<evidence type="ECO:0000256" key="1">
    <source>
        <dbReference type="SAM" id="MobiDB-lite"/>
    </source>
</evidence>
<dbReference type="EMBL" id="LT629765">
    <property type="protein sequence ID" value="SDR73217.1"/>
    <property type="molecule type" value="Genomic_DNA"/>
</dbReference>
<organism evidence="2 3">
    <name type="scientific">Corynebacterium timonense</name>
    <dbReference type="NCBI Taxonomy" id="441500"/>
    <lineage>
        <taxon>Bacteria</taxon>
        <taxon>Bacillati</taxon>
        <taxon>Actinomycetota</taxon>
        <taxon>Actinomycetes</taxon>
        <taxon>Mycobacteriales</taxon>
        <taxon>Corynebacteriaceae</taxon>
        <taxon>Corynebacterium</taxon>
    </lineage>
</organism>